<reference evidence="2" key="2">
    <citation type="submission" date="2023-05" db="EMBL/GenBank/DDBJ databases">
        <authorList>
            <consortium name="Lawrence Berkeley National Laboratory"/>
            <person name="Steindorff A."/>
            <person name="Hensen N."/>
            <person name="Bonometti L."/>
            <person name="Westerberg I."/>
            <person name="Brannstrom I.O."/>
            <person name="Guillou S."/>
            <person name="Cros-Aarteil S."/>
            <person name="Calhoun S."/>
            <person name="Haridas S."/>
            <person name="Kuo A."/>
            <person name="Mondo S."/>
            <person name="Pangilinan J."/>
            <person name="Riley R."/>
            <person name="Labutti K."/>
            <person name="Andreopoulos B."/>
            <person name="Lipzen A."/>
            <person name="Chen C."/>
            <person name="Yanf M."/>
            <person name="Daum C."/>
            <person name="Ng V."/>
            <person name="Clum A."/>
            <person name="Ohm R."/>
            <person name="Martin F."/>
            <person name="Silar P."/>
            <person name="Natvig D."/>
            <person name="Lalanne C."/>
            <person name="Gautier V."/>
            <person name="Ament-Velasquez S.L."/>
            <person name="Kruys A."/>
            <person name="Hutchinson M.I."/>
            <person name="Powell A.J."/>
            <person name="Barry K."/>
            <person name="Miller A.N."/>
            <person name="Grigoriev I.V."/>
            <person name="Debuchy R."/>
            <person name="Gladieux P."/>
            <person name="Thoren M.H."/>
            <person name="Johannesson H."/>
        </authorList>
    </citation>
    <scope>NUCLEOTIDE SEQUENCE</scope>
    <source>
        <strain evidence="2">PSN243</strain>
    </source>
</reference>
<proteinExistence type="predicted"/>
<feature type="chain" id="PRO_5043888782" evidence="1">
    <location>
        <begin position="20"/>
        <end position="477"/>
    </location>
</feature>
<evidence type="ECO:0000313" key="2">
    <source>
        <dbReference type="EMBL" id="KAK4448889.1"/>
    </source>
</evidence>
<name>A0AAV9GL07_9PEZI</name>
<dbReference type="AlphaFoldDB" id="A0AAV9GL07"/>
<protein>
    <submittedName>
        <fullName evidence="2">Flavin-containing superfamily amine oxidase</fullName>
    </submittedName>
</protein>
<dbReference type="Gene3D" id="3.50.50.60">
    <property type="entry name" value="FAD/NAD(P)-binding domain"/>
    <property type="match status" value="1"/>
</dbReference>
<dbReference type="Pfam" id="PF13450">
    <property type="entry name" value="NAD_binding_8"/>
    <property type="match status" value="1"/>
</dbReference>
<feature type="signal peptide" evidence="1">
    <location>
        <begin position="1"/>
        <end position="19"/>
    </location>
</feature>
<reference evidence="2" key="1">
    <citation type="journal article" date="2023" name="Mol. Phylogenet. Evol.">
        <title>Genome-scale phylogeny and comparative genomics of the fungal order Sordariales.</title>
        <authorList>
            <person name="Hensen N."/>
            <person name="Bonometti L."/>
            <person name="Westerberg I."/>
            <person name="Brannstrom I.O."/>
            <person name="Guillou S."/>
            <person name="Cros-Aarteil S."/>
            <person name="Calhoun S."/>
            <person name="Haridas S."/>
            <person name="Kuo A."/>
            <person name="Mondo S."/>
            <person name="Pangilinan J."/>
            <person name="Riley R."/>
            <person name="LaButti K."/>
            <person name="Andreopoulos B."/>
            <person name="Lipzen A."/>
            <person name="Chen C."/>
            <person name="Yan M."/>
            <person name="Daum C."/>
            <person name="Ng V."/>
            <person name="Clum A."/>
            <person name="Steindorff A."/>
            <person name="Ohm R.A."/>
            <person name="Martin F."/>
            <person name="Silar P."/>
            <person name="Natvig D.O."/>
            <person name="Lalanne C."/>
            <person name="Gautier V."/>
            <person name="Ament-Velasquez S.L."/>
            <person name="Kruys A."/>
            <person name="Hutchinson M.I."/>
            <person name="Powell A.J."/>
            <person name="Barry K."/>
            <person name="Miller A.N."/>
            <person name="Grigoriev I.V."/>
            <person name="Debuchy R."/>
            <person name="Gladieux P."/>
            <person name="Hiltunen Thoren M."/>
            <person name="Johannesson H."/>
        </authorList>
    </citation>
    <scope>NUCLEOTIDE SEQUENCE</scope>
    <source>
        <strain evidence="2">PSN243</strain>
    </source>
</reference>
<accession>A0AAV9GL07</accession>
<organism evidence="2 3">
    <name type="scientific">Podospora aff. communis PSN243</name>
    <dbReference type="NCBI Taxonomy" id="3040156"/>
    <lineage>
        <taxon>Eukaryota</taxon>
        <taxon>Fungi</taxon>
        <taxon>Dikarya</taxon>
        <taxon>Ascomycota</taxon>
        <taxon>Pezizomycotina</taxon>
        <taxon>Sordariomycetes</taxon>
        <taxon>Sordariomycetidae</taxon>
        <taxon>Sordariales</taxon>
        <taxon>Podosporaceae</taxon>
        <taxon>Podospora</taxon>
    </lineage>
</organism>
<keyword evidence="3" id="KW-1185">Reference proteome</keyword>
<evidence type="ECO:0000313" key="3">
    <source>
        <dbReference type="Proteomes" id="UP001321760"/>
    </source>
</evidence>
<dbReference type="PANTHER" id="PTHR43734:SF1">
    <property type="entry name" value="PHYTOENE DESATURASE"/>
    <property type="match status" value="1"/>
</dbReference>
<comment type="caution">
    <text evidence="2">The sequence shown here is derived from an EMBL/GenBank/DDBJ whole genome shotgun (WGS) entry which is preliminary data.</text>
</comment>
<sequence>MLSKYLIPLSLPLLSSVSAAAIDQSAYASNAILHRDVVVIGGGSSGTYAAVNLKRAGHSVVLVEKESKLGGHVDTFQDPTTGGTFDYGVVALINTTIVRDYFAFLNESLMDIGGGVPGAPLYANLNTDAQSIPLPPSIPWSDPAAVFASLLGYGAQVSNYPFLTGGYDLPDPVPADLLLPFGEFLEKYNLQAFANTAFRFDQGMGNILAVTTLYAFKYLPKTTIDAFVGLAPPPVASATLNLQGFYDKALTYLGAGTNAFVSSRVIAINRSGPRVLVAVLTPSGPKLISAKKILFAIQPQKSSLQEMNLDLNLEESSIFGQFNNSYYWDIVIKNSGIPSNVSVTNLDVNAPLGIPALPGLYGFAPAPLPGYTNAYYSSPGFKTDASVKAEVLATVNKFVQANGFPPGSPQIVGFNSHAPFWLTVPPAKIAEGFYAQLNGLQGKRNTWWTGATFVAHDSSAIWRWSEETLLPSLKASL</sequence>
<dbReference type="InterPro" id="IPR036188">
    <property type="entry name" value="FAD/NAD-bd_sf"/>
</dbReference>
<dbReference type="PANTHER" id="PTHR43734">
    <property type="entry name" value="PHYTOENE DESATURASE"/>
    <property type="match status" value="1"/>
</dbReference>
<gene>
    <name evidence="2" type="ORF">QBC34DRAFT_352087</name>
</gene>
<dbReference type="Gene3D" id="1.10.405.20">
    <property type="match status" value="1"/>
</dbReference>
<dbReference type="EMBL" id="MU865940">
    <property type="protein sequence ID" value="KAK4448889.1"/>
    <property type="molecule type" value="Genomic_DNA"/>
</dbReference>
<dbReference type="SUPFAM" id="SSF51905">
    <property type="entry name" value="FAD/NAD(P)-binding domain"/>
    <property type="match status" value="1"/>
</dbReference>
<evidence type="ECO:0000256" key="1">
    <source>
        <dbReference type="SAM" id="SignalP"/>
    </source>
</evidence>
<dbReference type="Gene3D" id="3.30.70.1990">
    <property type="match status" value="1"/>
</dbReference>
<keyword evidence="1" id="KW-0732">Signal</keyword>
<dbReference type="Proteomes" id="UP001321760">
    <property type="component" value="Unassembled WGS sequence"/>
</dbReference>